<evidence type="ECO:0000256" key="3">
    <source>
        <dbReference type="ARBA" id="ARBA00022692"/>
    </source>
</evidence>
<evidence type="ECO:0000256" key="4">
    <source>
        <dbReference type="ARBA" id="ARBA00022989"/>
    </source>
</evidence>
<dbReference type="EMBL" id="BLXT01008494">
    <property type="protein sequence ID" value="GFO49566.1"/>
    <property type="molecule type" value="Genomic_DNA"/>
</dbReference>
<comment type="caution">
    <text evidence="9">The sequence shown here is derived from an EMBL/GenBank/DDBJ whole genome shotgun (WGS) entry which is preliminary data.</text>
</comment>
<keyword evidence="3 7" id="KW-0812">Transmembrane</keyword>
<evidence type="ECO:0000313" key="9">
    <source>
        <dbReference type="EMBL" id="GFO49566.1"/>
    </source>
</evidence>
<sequence length="110" mass="12035">MKSIKFFLTVFGFFFCSLTPMAVVMAVDNYVDVYSGLYRFVHLIAILNSATNFIIYGVMNKQFRHAFLKTSALARCGTYFCRQAGGSVGVAGKAGTSMHQSFNATSFAVG</sequence>
<dbReference type="PANTHER" id="PTHR24241">
    <property type="entry name" value="NEUROPEPTIDE RECEPTOR-RELATED G-PROTEIN COUPLED RECEPTOR"/>
    <property type="match status" value="1"/>
</dbReference>
<dbReference type="AlphaFoldDB" id="A0AAV4DZS2"/>
<evidence type="ECO:0000256" key="5">
    <source>
        <dbReference type="ARBA" id="ARBA00023136"/>
    </source>
</evidence>
<evidence type="ECO:0000256" key="1">
    <source>
        <dbReference type="ARBA" id="ARBA00004651"/>
    </source>
</evidence>
<keyword evidence="4 7" id="KW-1133">Transmembrane helix</keyword>
<dbReference type="Gene3D" id="1.20.1070.10">
    <property type="entry name" value="Rhodopsin 7-helix transmembrane proteins"/>
    <property type="match status" value="1"/>
</dbReference>
<keyword evidence="6 9" id="KW-0675">Receptor</keyword>
<dbReference type="InterPro" id="IPR017452">
    <property type="entry name" value="GPCR_Rhodpsn_7TM"/>
</dbReference>
<evidence type="ECO:0000313" key="10">
    <source>
        <dbReference type="Proteomes" id="UP000735302"/>
    </source>
</evidence>
<reference evidence="9 10" key="1">
    <citation type="journal article" date="2021" name="Elife">
        <title>Chloroplast acquisition without the gene transfer in kleptoplastic sea slugs, Plakobranchus ocellatus.</title>
        <authorList>
            <person name="Maeda T."/>
            <person name="Takahashi S."/>
            <person name="Yoshida T."/>
            <person name="Shimamura S."/>
            <person name="Takaki Y."/>
            <person name="Nagai Y."/>
            <person name="Toyoda A."/>
            <person name="Suzuki Y."/>
            <person name="Arimoto A."/>
            <person name="Ishii H."/>
            <person name="Satoh N."/>
            <person name="Nishiyama T."/>
            <person name="Hasebe M."/>
            <person name="Maruyama T."/>
            <person name="Minagawa J."/>
            <person name="Obokata J."/>
            <person name="Shigenobu S."/>
        </authorList>
    </citation>
    <scope>NUCLEOTIDE SEQUENCE [LARGE SCALE GENOMIC DNA]</scope>
</reference>
<evidence type="ECO:0000259" key="8">
    <source>
        <dbReference type="PROSITE" id="PS50262"/>
    </source>
</evidence>
<organism evidence="9 10">
    <name type="scientific">Plakobranchus ocellatus</name>
    <dbReference type="NCBI Taxonomy" id="259542"/>
    <lineage>
        <taxon>Eukaryota</taxon>
        <taxon>Metazoa</taxon>
        <taxon>Spiralia</taxon>
        <taxon>Lophotrochozoa</taxon>
        <taxon>Mollusca</taxon>
        <taxon>Gastropoda</taxon>
        <taxon>Heterobranchia</taxon>
        <taxon>Euthyneura</taxon>
        <taxon>Panpulmonata</taxon>
        <taxon>Sacoglossa</taxon>
        <taxon>Placobranchoidea</taxon>
        <taxon>Plakobranchidae</taxon>
        <taxon>Plakobranchus</taxon>
    </lineage>
</organism>
<dbReference type="SUPFAM" id="SSF81321">
    <property type="entry name" value="Family A G protein-coupled receptor-like"/>
    <property type="match status" value="1"/>
</dbReference>
<keyword evidence="5 7" id="KW-0472">Membrane</keyword>
<protein>
    <submittedName>
        <fullName evidence="9">Neuropeptide ff receptor 2</fullName>
    </submittedName>
</protein>
<evidence type="ECO:0000256" key="2">
    <source>
        <dbReference type="ARBA" id="ARBA00022475"/>
    </source>
</evidence>
<dbReference type="PROSITE" id="PS50262">
    <property type="entry name" value="G_PROTEIN_RECEP_F1_2"/>
    <property type="match status" value="1"/>
</dbReference>
<evidence type="ECO:0000256" key="6">
    <source>
        <dbReference type="ARBA" id="ARBA00023170"/>
    </source>
</evidence>
<accession>A0AAV4DZS2</accession>
<comment type="subcellular location">
    <subcellularLocation>
        <location evidence="1">Cell membrane</location>
        <topology evidence="1">Multi-pass membrane protein</topology>
    </subcellularLocation>
</comment>
<dbReference type="GO" id="GO:0005886">
    <property type="term" value="C:plasma membrane"/>
    <property type="evidence" value="ECO:0007669"/>
    <property type="project" value="UniProtKB-SubCell"/>
</dbReference>
<keyword evidence="10" id="KW-1185">Reference proteome</keyword>
<feature type="domain" description="G-protein coupled receptors family 1 profile" evidence="8">
    <location>
        <begin position="1"/>
        <end position="56"/>
    </location>
</feature>
<feature type="transmembrane region" description="Helical" evidence="7">
    <location>
        <begin position="36"/>
        <end position="59"/>
    </location>
</feature>
<dbReference type="Proteomes" id="UP000735302">
    <property type="component" value="Unassembled WGS sequence"/>
</dbReference>
<name>A0AAV4DZS2_9GAST</name>
<gene>
    <name evidence="9" type="ORF">PoB_007607100</name>
</gene>
<evidence type="ECO:0000256" key="7">
    <source>
        <dbReference type="SAM" id="Phobius"/>
    </source>
</evidence>
<keyword evidence="2" id="KW-1003">Cell membrane</keyword>
<proteinExistence type="predicted"/>